<reference evidence="2 3" key="1">
    <citation type="submission" date="2016-10" db="EMBL/GenBank/DDBJ databases">
        <authorList>
            <person name="Cai Z."/>
        </authorList>
    </citation>
    <scope>NUCLEOTIDE SEQUENCE [LARGE SCALE GENOMIC DNA]</scope>
</reference>
<dbReference type="InterPro" id="IPR050228">
    <property type="entry name" value="Carboxylesterase_BioH"/>
</dbReference>
<feature type="domain" description="AB hydrolase-1" evidence="1">
    <location>
        <begin position="94"/>
        <end position="336"/>
    </location>
</feature>
<dbReference type="PRINTS" id="PR00412">
    <property type="entry name" value="EPOXHYDRLASE"/>
</dbReference>
<dbReference type="PANTHER" id="PTHR43194">
    <property type="entry name" value="HYDROLASE ALPHA/BETA FOLD FAMILY"/>
    <property type="match status" value="1"/>
</dbReference>
<dbReference type="EMBL" id="FNXT01000067">
    <property type="protein sequence ID" value="SZX60451.1"/>
    <property type="molecule type" value="Genomic_DNA"/>
</dbReference>
<proteinExistence type="predicted"/>
<dbReference type="Gene3D" id="3.40.50.1820">
    <property type="entry name" value="alpha/beta hydrolase"/>
    <property type="match status" value="1"/>
</dbReference>
<dbReference type="InterPro" id="IPR000073">
    <property type="entry name" value="AB_hydrolase_1"/>
</dbReference>
<dbReference type="GO" id="GO:0003824">
    <property type="term" value="F:catalytic activity"/>
    <property type="evidence" value="ECO:0007669"/>
    <property type="project" value="InterPro"/>
</dbReference>
<dbReference type="InterPro" id="IPR000639">
    <property type="entry name" value="Epox_hydrolase-like"/>
</dbReference>
<dbReference type="Proteomes" id="UP000256970">
    <property type="component" value="Unassembled WGS sequence"/>
</dbReference>
<accession>A0A383V5S2</accession>
<evidence type="ECO:0000313" key="2">
    <source>
        <dbReference type="EMBL" id="SZX60451.1"/>
    </source>
</evidence>
<name>A0A383V5S2_TETOB</name>
<keyword evidence="3" id="KW-1185">Reference proteome</keyword>
<evidence type="ECO:0000259" key="1">
    <source>
        <dbReference type="Pfam" id="PF12697"/>
    </source>
</evidence>
<protein>
    <recommendedName>
        <fullName evidence="1">AB hydrolase-1 domain-containing protein</fullName>
    </recommendedName>
</protein>
<dbReference type="InterPro" id="IPR029058">
    <property type="entry name" value="AB_hydrolase_fold"/>
</dbReference>
<gene>
    <name evidence="2" type="ORF">BQ4739_LOCUS997</name>
</gene>
<dbReference type="SUPFAM" id="SSF53474">
    <property type="entry name" value="alpha/beta-Hydrolases"/>
    <property type="match status" value="1"/>
</dbReference>
<sequence>MRQLQPQQQALRACPCSKRVAFRPAAAQSVRAGRRAVQVRSNDDFVDPITGEVITRTSVYNAAAGFTVDAGGVTWAYRKSEPAKDKADPAKPQVLLLHGLGSSSYSYRRTLAMLGDAGYEAYAPDWPGHGGSSKPGSSSFSYSQQAYLDSLAAFVAACGIKKPFALVVQGYVLGQYGLLYALAHEDQISRLFVLNTPLALSSKLRPELAAYKSPIPFMRPGNKQFDGTMYNMMGSPYAMMEADAMTFGKPYRDDPAASAAVSASMEQLDFAALLKQVDDGYRSWRKPSLLLFGANDPFVDVKNPQAWLDSKRTTMRLVTATAKLGHMPQEDYPEAIQDTLESFLTGETDSWPPGQVVAKMTKKGVV</sequence>
<organism evidence="2 3">
    <name type="scientific">Tetradesmus obliquus</name>
    <name type="common">Green alga</name>
    <name type="synonym">Acutodesmus obliquus</name>
    <dbReference type="NCBI Taxonomy" id="3088"/>
    <lineage>
        <taxon>Eukaryota</taxon>
        <taxon>Viridiplantae</taxon>
        <taxon>Chlorophyta</taxon>
        <taxon>core chlorophytes</taxon>
        <taxon>Chlorophyceae</taxon>
        <taxon>CS clade</taxon>
        <taxon>Sphaeropleales</taxon>
        <taxon>Scenedesmaceae</taxon>
        <taxon>Tetradesmus</taxon>
    </lineage>
</organism>
<evidence type="ECO:0000313" key="3">
    <source>
        <dbReference type="Proteomes" id="UP000256970"/>
    </source>
</evidence>
<dbReference type="Pfam" id="PF12697">
    <property type="entry name" value="Abhydrolase_6"/>
    <property type="match status" value="1"/>
</dbReference>
<dbReference type="AlphaFoldDB" id="A0A383V5S2"/>
<dbReference type="PANTHER" id="PTHR43194:SF2">
    <property type="entry name" value="PEROXISOMAL MEMBRANE PROTEIN LPX1"/>
    <property type="match status" value="1"/>
</dbReference>
<dbReference type="STRING" id="3088.A0A383V5S2"/>